<sequence>MKLDIRRLLCFTDHKEVEAGHRHDQPLRRVAAVAIVANPYAGRYVEDLAEAIAASVDVGAVLAKLAVEAMGSYKVESYGKGGVVGLGGELEHANAMLTTTFATPLREAVGGAEAWIPSFTKLAAPGCLIDVPLAHKDALYVRSHYDGVSVTLPPDAPAADEVALIVCLANRGRLNARVGGLNARDIGGKDGLR</sequence>
<dbReference type="RefSeq" id="WP_184514327.1">
    <property type="nucleotide sequence ID" value="NZ_CP050292.1"/>
</dbReference>
<dbReference type="SUPFAM" id="SSF160519">
    <property type="entry name" value="BB2672-like"/>
    <property type="match status" value="1"/>
</dbReference>
<proteinExistence type="predicted"/>
<name>A0A7G6TT48_9BRAD</name>
<dbReference type="Pfam" id="PF06684">
    <property type="entry name" value="AA_synth"/>
    <property type="match status" value="1"/>
</dbReference>
<dbReference type="EMBL" id="CP050292">
    <property type="protein sequence ID" value="QND69930.1"/>
    <property type="molecule type" value="Genomic_DNA"/>
</dbReference>
<dbReference type="AlphaFoldDB" id="A0A7G6TT48"/>
<dbReference type="KEGG" id="trb:HB776_00740"/>
<reference evidence="2" key="1">
    <citation type="journal article" date="2020" name="Mol. Plant Microbe">
        <title>Rhizobial microsymbionts of the narrowly endemic Oxytropis species growing in Kamchatka are characterized by significant genetic diversity and possess a set of genes that are associated with T3SS and T6SS secretion systems and can affect the development of symbiosis.</title>
        <authorList>
            <person name="Safronova V."/>
            <person name="Guro P."/>
            <person name="Sazanova A."/>
            <person name="Kuznetsova I."/>
            <person name="Belimov A."/>
            <person name="Yakubov V."/>
            <person name="Chirak E."/>
            <person name="Afonin A."/>
            <person name="Gogolev Y."/>
            <person name="Andronov E."/>
            <person name="Tikhonovich I."/>
        </authorList>
    </citation>
    <scope>NUCLEOTIDE SEQUENCE [LARGE SCALE GENOMIC DNA]</scope>
    <source>
        <strain evidence="2">581</strain>
    </source>
</reference>
<dbReference type="InterPro" id="IPR009569">
    <property type="entry name" value="AA_synth_put"/>
</dbReference>
<gene>
    <name evidence="1" type="ORF">HB776_00740</name>
</gene>
<evidence type="ECO:0000313" key="2">
    <source>
        <dbReference type="Proteomes" id="UP000515291"/>
    </source>
</evidence>
<organism evidence="1 2">
    <name type="scientific">Tardiphaga robiniae</name>
    <dbReference type="NCBI Taxonomy" id="943830"/>
    <lineage>
        <taxon>Bacteria</taxon>
        <taxon>Pseudomonadati</taxon>
        <taxon>Pseudomonadota</taxon>
        <taxon>Alphaproteobacteria</taxon>
        <taxon>Hyphomicrobiales</taxon>
        <taxon>Nitrobacteraceae</taxon>
        <taxon>Tardiphaga</taxon>
    </lineage>
</organism>
<accession>A0A7G6TT48</accession>
<dbReference type="Gene3D" id="3.30.1330.110">
    <property type="entry name" value="BB2672"/>
    <property type="match status" value="1"/>
</dbReference>
<evidence type="ECO:0000313" key="1">
    <source>
        <dbReference type="EMBL" id="QND69930.1"/>
    </source>
</evidence>
<dbReference type="Proteomes" id="UP000515291">
    <property type="component" value="Chromosome"/>
</dbReference>
<dbReference type="InterPro" id="IPR035936">
    <property type="entry name" value="BB2672"/>
</dbReference>
<protein>
    <submittedName>
        <fullName evidence="1">Amino acid synthesis family protein</fullName>
    </submittedName>
</protein>